<dbReference type="PROSITE" id="PS00958">
    <property type="entry name" value="TRANSALDOLASE_2"/>
    <property type="match status" value="1"/>
</dbReference>
<dbReference type="SUPFAM" id="SSF51569">
    <property type="entry name" value="Aldolase"/>
    <property type="match status" value="1"/>
</dbReference>
<gene>
    <name evidence="2" type="ORF">UV42_C0045G0011</name>
</gene>
<dbReference type="PANTHER" id="PTHR10683">
    <property type="entry name" value="TRANSALDOLASE"/>
    <property type="match status" value="1"/>
</dbReference>
<dbReference type="InterPro" id="IPR013785">
    <property type="entry name" value="Aldolase_TIM"/>
</dbReference>
<dbReference type="Pfam" id="PF00923">
    <property type="entry name" value="TAL_FSA"/>
    <property type="match status" value="1"/>
</dbReference>
<comment type="caution">
    <text evidence="2">The sequence shown here is derived from an EMBL/GenBank/DDBJ whole genome shotgun (WGS) entry which is preliminary data.</text>
</comment>
<evidence type="ECO:0000256" key="1">
    <source>
        <dbReference type="ARBA" id="ARBA00023270"/>
    </source>
</evidence>
<dbReference type="GO" id="GO:0005975">
    <property type="term" value="P:carbohydrate metabolic process"/>
    <property type="evidence" value="ECO:0007669"/>
    <property type="project" value="InterPro"/>
</dbReference>
<dbReference type="PANTHER" id="PTHR10683:SF40">
    <property type="entry name" value="FRUCTOSE-6-PHOSPHATE ALDOLASE 1-RELATED"/>
    <property type="match status" value="1"/>
</dbReference>
<sequence length="291" mass="32002">MKPTNLHTQIFLDSGDPLETKAMIEKLGFLDGQTTNPSLIAKSPVAQERLASGNPFTQEEVFEYYKTTVTDIREIMQEGSISVEVYADAETKADVMIAQGKQMATWISGVHIKLPTTAEGLKAARVLVDEGYNVNMTLVFSQAQAAAVYVATIGAKKGQVFLSPFIGRLDDIGQSGMDLIENVLKMYKEKGDGHVEVLTASVRSMEHFLAAIALGSDIITAPAKILSAWKENGMNVPTDYTYTREYLSQIVYEELSLTDDVSSYNIQHDLTDKGLEKFVADWKALFEVGKA</sequence>
<dbReference type="Gene3D" id="3.20.20.70">
    <property type="entry name" value="Aldolase class I"/>
    <property type="match status" value="1"/>
</dbReference>
<keyword evidence="1" id="KW-0704">Schiff base</keyword>
<name>A0A0G1E846_9BACT</name>
<dbReference type="InterPro" id="IPR018225">
    <property type="entry name" value="Transaldolase_AS"/>
</dbReference>
<organism evidence="2 3">
    <name type="scientific">Candidatus Magasanikbacteria bacterium GW2011_GWE2_42_7</name>
    <dbReference type="NCBI Taxonomy" id="1619052"/>
    <lineage>
        <taxon>Bacteria</taxon>
        <taxon>Candidatus Magasanikiibacteriota</taxon>
    </lineage>
</organism>
<evidence type="ECO:0000313" key="2">
    <source>
        <dbReference type="EMBL" id="KKS70743.1"/>
    </source>
</evidence>
<reference evidence="2 3" key="1">
    <citation type="journal article" date="2015" name="Nature">
        <title>rRNA introns, odd ribosomes, and small enigmatic genomes across a large radiation of phyla.</title>
        <authorList>
            <person name="Brown C.T."/>
            <person name="Hug L.A."/>
            <person name="Thomas B.C."/>
            <person name="Sharon I."/>
            <person name="Castelle C.J."/>
            <person name="Singh A."/>
            <person name="Wilkins M.J."/>
            <person name="Williams K.H."/>
            <person name="Banfield J.F."/>
        </authorList>
    </citation>
    <scope>NUCLEOTIDE SEQUENCE [LARGE SCALE GENOMIC DNA]</scope>
</reference>
<protein>
    <submittedName>
        <fullName evidence="2">Transaldolase</fullName>
    </submittedName>
</protein>
<evidence type="ECO:0000313" key="3">
    <source>
        <dbReference type="Proteomes" id="UP000033867"/>
    </source>
</evidence>
<accession>A0A0G1E846</accession>
<dbReference type="EMBL" id="LCEK01000045">
    <property type="protein sequence ID" value="KKS70743.1"/>
    <property type="molecule type" value="Genomic_DNA"/>
</dbReference>
<dbReference type="Proteomes" id="UP000033867">
    <property type="component" value="Unassembled WGS sequence"/>
</dbReference>
<dbReference type="AlphaFoldDB" id="A0A0G1E846"/>
<dbReference type="PATRIC" id="fig|1619052.3.peg.883"/>
<proteinExistence type="predicted"/>
<dbReference type="InterPro" id="IPR001585">
    <property type="entry name" value="TAL/FSA"/>
</dbReference>